<name>A0A2I0HRP1_PUNGR</name>
<evidence type="ECO:0000313" key="3">
    <source>
        <dbReference type="Proteomes" id="UP000233551"/>
    </source>
</evidence>
<dbReference type="AlphaFoldDB" id="A0A2I0HRP1"/>
<feature type="compositionally biased region" description="Basic and acidic residues" evidence="1">
    <location>
        <begin position="1"/>
        <end position="19"/>
    </location>
</feature>
<evidence type="ECO:0000313" key="2">
    <source>
        <dbReference type="EMBL" id="PKI34389.1"/>
    </source>
</evidence>
<reference evidence="2 3" key="1">
    <citation type="submission" date="2017-11" db="EMBL/GenBank/DDBJ databases">
        <title>De-novo sequencing of pomegranate (Punica granatum L.) genome.</title>
        <authorList>
            <person name="Akparov Z."/>
            <person name="Amiraslanov A."/>
            <person name="Hajiyeva S."/>
            <person name="Abbasov M."/>
            <person name="Kaur K."/>
            <person name="Hamwieh A."/>
            <person name="Solovyev V."/>
            <person name="Salamov A."/>
            <person name="Braich B."/>
            <person name="Kosarev P."/>
            <person name="Mahmoud A."/>
            <person name="Hajiyev E."/>
            <person name="Babayeva S."/>
            <person name="Izzatullayeva V."/>
            <person name="Mammadov A."/>
            <person name="Mammadov A."/>
            <person name="Sharifova S."/>
            <person name="Ojaghi J."/>
            <person name="Eynullazada K."/>
            <person name="Bayramov B."/>
            <person name="Abdulazimova A."/>
            <person name="Shahmuradov I."/>
        </authorList>
    </citation>
    <scope>NUCLEOTIDE SEQUENCE [LARGE SCALE GENOMIC DNA]</scope>
    <source>
        <strain evidence="3">cv. AG2017</strain>
        <tissue evidence="2">Leaf</tissue>
    </source>
</reference>
<comment type="caution">
    <text evidence="2">The sequence shown here is derived from an EMBL/GenBank/DDBJ whole genome shotgun (WGS) entry which is preliminary data.</text>
</comment>
<gene>
    <name evidence="2" type="ORF">CRG98_045221</name>
</gene>
<evidence type="ECO:0000256" key="1">
    <source>
        <dbReference type="SAM" id="MobiDB-lite"/>
    </source>
</evidence>
<protein>
    <submittedName>
        <fullName evidence="2">Uncharacterized protein</fullName>
    </submittedName>
</protein>
<dbReference type="EMBL" id="PGOL01005947">
    <property type="protein sequence ID" value="PKI34389.1"/>
    <property type="molecule type" value="Genomic_DNA"/>
</dbReference>
<organism evidence="2 3">
    <name type="scientific">Punica granatum</name>
    <name type="common">Pomegranate</name>
    <dbReference type="NCBI Taxonomy" id="22663"/>
    <lineage>
        <taxon>Eukaryota</taxon>
        <taxon>Viridiplantae</taxon>
        <taxon>Streptophyta</taxon>
        <taxon>Embryophyta</taxon>
        <taxon>Tracheophyta</taxon>
        <taxon>Spermatophyta</taxon>
        <taxon>Magnoliopsida</taxon>
        <taxon>eudicotyledons</taxon>
        <taxon>Gunneridae</taxon>
        <taxon>Pentapetalae</taxon>
        <taxon>rosids</taxon>
        <taxon>malvids</taxon>
        <taxon>Myrtales</taxon>
        <taxon>Lythraceae</taxon>
        <taxon>Punica</taxon>
    </lineage>
</organism>
<sequence>MVMRAKDKRDVTAKGKGEEGVEGGIGDERWRRQRRKGVVFVSVCVGSKEEKEMKKMVACGSRSSDVCFRLCKVRPKIKPHQHSIQFLKKY</sequence>
<feature type="region of interest" description="Disordered" evidence="1">
    <location>
        <begin position="1"/>
        <end position="25"/>
    </location>
</feature>
<keyword evidence="3" id="KW-1185">Reference proteome</keyword>
<dbReference type="Proteomes" id="UP000233551">
    <property type="component" value="Unassembled WGS sequence"/>
</dbReference>
<proteinExistence type="predicted"/>
<accession>A0A2I0HRP1</accession>